<evidence type="ECO:0000313" key="3">
    <source>
        <dbReference type="Proteomes" id="UP000306102"/>
    </source>
</evidence>
<sequence>MTTYDEDNSKRYIASISNKPHQQHQQQDAKEACNNSNARDSGDSKEQFSNLEDADLHESLEHILPDNLFASPIKSAGEHYIFSTASPEADDSTLVTTTSSNNIPMLPTTSTLNMASLLSCSFQMPRFSRRSSTSRRHSSVFQASAEGPLFIFIISNDEALSMLKLSEDVVGDSKARVSEQMEIWSVVEMAQLEAEKKHDEVVDEMLAMLNAKAEASRLKEVEQEVGKDVDEEQ</sequence>
<reference evidence="2 3" key="1">
    <citation type="journal article" date="2018" name="Proc. Natl. Acad. Sci. U.S.A.">
        <title>Draft genome sequence of Camellia sinensis var. sinensis provides insights into the evolution of the tea genome and tea quality.</title>
        <authorList>
            <person name="Wei C."/>
            <person name="Yang H."/>
            <person name="Wang S."/>
            <person name="Zhao J."/>
            <person name="Liu C."/>
            <person name="Gao L."/>
            <person name="Xia E."/>
            <person name="Lu Y."/>
            <person name="Tai Y."/>
            <person name="She G."/>
            <person name="Sun J."/>
            <person name="Cao H."/>
            <person name="Tong W."/>
            <person name="Gao Q."/>
            <person name="Li Y."/>
            <person name="Deng W."/>
            <person name="Jiang X."/>
            <person name="Wang W."/>
            <person name="Chen Q."/>
            <person name="Zhang S."/>
            <person name="Li H."/>
            <person name="Wu J."/>
            <person name="Wang P."/>
            <person name="Li P."/>
            <person name="Shi C."/>
            <person name="Zheng F."/>
            <person name="Jian J."/>
            <person name="Huang B."/>
            <person name="Shan D."/>
            <person name="Shi M."/>
            <person name="Fang C."/>
            <person name="Yue Y."/>
            <person name="Li F."/>
            <person name="Li D."/>
            <person name="Wei S."/>
            <person name="Han B."/>
            <person name="Jiang C."/>
            <person name="Yin Y."/>
            <person name="Xia T."/>
            <person name="Zhang Z."/>
            <person name="Bennetzen J.L."/>
            <person name="Zhao S."/>
            <person name="Wan X."/>
        </authorList>
    </citation>
    <scope>NUCLEOTIDE SEQUENCE [LARGE SCALE GENOMIC DNA]</scope>
    <source>
        <strain evidence="3">cv. Shuchazao</strain>
        <tissue evidence="2">Leaf</tissue>
    </source>
</reference>
<dbReference type="EMBL" id="SDRB02011408">
    <property type="protein sequence ID" value="THG01488.1"/>
    <property type="molecule type" value="Genomic_DNA"/>
</dbReference>
<name>A0A4S4DFJ7_CAMSN</name>
<feature type="region of interest" description="Disordered" evidence="1">
    <location>
        <begin position="1"/>
        <end position="47"/>
    </location>
</feature>
<accession>A0A4S4DFJ7</accession>
<gene>
    <name evidence="2" type="ORF">TEA_010318</name>
</gene>
<keyword evidence="3" id="KW-1185">Reference proteome</keyword>
<feature type="compositionally biased region" description="Polar residues" evidence="1">
    <location>
        <begin position="15"/>
        <end position="26"/>
    </location>
</feature>
<feature type="region of interest" description="Disordered" evidence="1">
    <location>
        <begin position="214"/>
        <end position="233"/>
    </location>
</feature>
<dbReference type="Proteomes" id="UP000306102">
    <property type="component" value="Unassembled WGS sequence"/>
</dbReference>
<evidence type="ECO:0000313" key="2">
    <source>
        <dbReference type="EMBL" id="THG01488.1"/>
    </source>
</evidence>
<organism evidence="2 3">
    <name type="scientific">Camellia sinensis var. sinensis</name>
    <name type="common">China tea</name>
    <dbReference type="NCBI Taxonomy" id="542762"/>
    <lineage>
        <taxon>Eukaryota</taxon>
        <taxon>Viridiplantae</taxon>
        <taxon>Streptophyta</taxon>
        <taxon>Embryophyta</taxon>
        <taxon>Tracheophyta</taxon>
        <taxon>Spermatophyta</taxon>
        <taxon>Magnoliopsida</taxon>
        <taxon>eudicotyledons</taxon>
        <taxon>Gunneridae</taxon>
        <taxon>Pentapetalae</taxon>
        <taxon>asterids</taxon>
        <taxon>Ericales</taxon>
        <taxon>Theaceae</taxon>
        <taxon>Camellia</taxon>
    </lineage>
</organism>
<evidence type="ECO:0000256" key="1">
    <source>
        <dbReference type="SAM" id="MobiDB-lite"/>
    </source>
</evidence>
<proteinExistence type="predicted"/>
<comment type="caution">
    <text evidence="2">The sequence shown here is derived from an EMBL/GenBank/DDBJ whole genome shotgun (WGS) entry which is preliminary data.</text>
</comment>
<protein>
    <submittedName>
        <fullName evidence="2">Uncharacterized protein</fullName>
    </submittedName>
</protein>
<dbReference type="AlphaFoldDB" id="A0A4S4DFJ7"/>